<name>A6JMM7_RAT</name>
<dbReference type="EMBL" id="CH473991">
    <property type="protein sequence ID" value="EDM10889.1"/>
    <property type="molecule type" value="Genomic_DNA"/>
</dbReference>
<feature type="compositionally biased region" description="Polar residues" evidence="1">
    <location>
        <begin position="1"/>
        <end position="13"/>
    </location>
</feature>
<feature type="region of interest" description="Disordered" evidence="1">
    <location>
        <begin position="1"/>
        <end position="51"/>
    </location>
</feature>
<accession>A6JMM7</accession>
<evidence type="ECO:0000313" key="3">
    <source>
        <dbReference type="Proteomes" id="UP000234681"/>
    </source>
</evidence>
<evidence type="ECO:0000313" key="2">
    <source>
        <dbReference type="EMBL" id="EDM10889.1"/>
    </source>
</evidence>
<dbReference type="AlphaFoldDB" id="A6JMM7"/>
<evidence type="ECO:0000256" key="1">
    <source>
        <dbReference type="SAM" id="MobiDB-lite"/>
    </source>
</evidence>
<gene>
    <name evidence="2" type="ORF">rCG_63609</name>
</gene>
<proteinExistence type="predicted"/>
<sequence length="51" mass="5847">MNTMRRQTESTNLGPRELIETEPPTKEHARAGPKPPTHLKWKYNLSSGYVP</sequence>
<feature type="compositionally biased region" description="Basic and acidic residues" evidence="1">
    <location>
        <begin position="17"/>
        <end position="30"/>
    </location>
</feature>
<organism evidence="2 3">
    <name type="scientific">Rattus norvegicus</name>
    <name type="common">Rat</name>
    <dbReference type="NCBI Taxonomy" id="10116"/>
    <lineage>
        <taxon>Eukaryota</taxon>
        <taxon>Metazoa</taxon>
        <taxon>Chordata</taxon>
        <taxon>Craniata</taxon>
        <taxon>Vertebrata</taxon>
        <taxon>Euteleostomi</taxon>
        <taxon>Mammalia</taxon>
        <taxon>Eutheria</taxon>
        <taxon>Euarchontoglires</taxon>
        <taxon>Glires</taxon>
        <taxon>Rodentia</taxon>
        <taxon>Myomorpha</taxon>
        <taxon>Muroidea</taxon>
        <taxon>Muridae</taxon>
        <taxon>Murinae</taxon>
        <taxon>Rattus</taxon>
    </lineage>
</organism>
<protein>
    <submittedName>
        <fullName evidence="2">RCG63609</fullName>
    </submittedName>
</protein>
<dbReference type="Proteomes" id="UP000234681">
    <property type="component" value="Chromosome X"/>
</dbReference>
<reference evidence="3" key="1">
    <citation type="submission" date="2005-09" db="EMBL/GenBank/DDBJ databases">
        <authorList>
            <person name="Mural R.J."/>
            <person name="Li P.W."/>
            <person name="Adams M.D."/>
            <person name="Amanatides P.G."/>
            <person name="Baden-Tillson H."/>
            <person name="Barnstead M."/>
            <person name="Chin S.H."/>
            <person name="Dew I."/>
            <person name="Evans C.A."/>
            <person name="Ferriera S."/>
            <person name="Flanigan M."/>
            <person name="Fosler C."/>
            <person name="Glodek A."/>
            <person name="Gu Z."/>
            <person name="Holt R.A."/>
            <person name="Jennings D."/>
            <person name="Kraft C.L."/>
            <person name="Lu F."/>
            <person name="Nguyen T."/>
            <person name="Nusskern D.R."/>
            <person name="Pfannkoch C.M."/>
            <person name="Sitter C."/>
            <person name="Sutton G.G."/>
            <person name="Venter J.C."/>
            <person name="Wang Z."/>
            <person name="Woodage T."/>
            <person name="Zheng X.H."/>
            <person name="Zhong F."/>
        </authorList>
    </citation>
    <scope>NUCLEOTIDE SEQUENCE [LARGE SCALE GENOMIC DNA]</scope>
    <source>
        <strain>BN</strain>
        <strain evidence="3">Sprague-Dawley</strain>
    </source>
</reference>